<feature type="transmembrane region" description="Helical" evidence="7">
    <location>
        <begin position="151"/>
        <end position="168"/>
    </location>
</feature>
<feature type="transmembrane region" description="Helical" evidence="7">
    <location>
        <begin position="129"/>
        <end position="145"/>
    </location>
</feature>
<dbReference type="PANTHER" id="PTHR30487">
    <property type="entry name" value="TYPE 4 PREPILIN-LIKE PROTEINS LEADER PEPTIDE-PROCESSING ENZYME"/>
    <property type="match status" value="1"/>
</dbReference>
<dbReference type="EMBL" id="MHWM01000025">
    <property type="protein sequence ID" value="OHB08460.1"/>
    <property type="molecule type" value="Genomic_DNA"/>
</dbReference>
<comment type="caution">
    <text evidence="10">The sequence shown here is derived from an EMBL/GenBank/DDBJ whole genome shotgun (WGS) entry which is preliminary data.</text>
</comment>
<comment type="subcellular location">
    <subcellularLocation>
        <location evidence="1">Cell membrane</location>
        <topology evidence="1">Multi-pass membrane protein</topology>
    </subcellularLocation>
</comment>
<keyword evidence="6 7" id="KW-0472">Membrane</keyword>
<feature type="non-terminal residue" evidence="10">
    <location>
        <position position="220"/>
    </location>
</feature>
<evidence type="ECO:0000256" key="6">
    <source>
        <dbReference type="ARBA" id="ARBA00023136"/>
    </source>
</evidence>
<dbReference type="GO" id="GO:0004190">
    <property type="term" value="F:aspartic-type endopeptidase activity"/>
    <property type="evidence" value="ECO:0007669"/>
    <property type="project" value="InterPro"/>
</dbReference>
<evidence type="ECO:0000256" key="5">
    <source>
        <dbReference type="ARBA" id="ARBA00022989"/>
    </source>
</evidence>
<gene>
    <name evidence="10" type="ORF">A3I86_00185</name>
</gene>
<evidence type="ECO:0000256" key="1">
    <source>
        <dbReference type="ARBA" id="ARBA00004651"/>
    </source>
</evidence>
<keyword evidence="3" id="KW-1003">Cell membrane</keyword>
<evidence type="ECO:0000256" key="4">
    <source>
        <dbReference type="ARBA" id="ARBA00022692"/>
    </source>
</evidence>
<feature type="transmembrane region" description="Helical" evidence="7">
    <location>
        <begin position="93"/>
        <end position="117"/>
    </location>
</feature>
<organism evidence="10 11">
    <name type="scientific">Candidatus Zambryskibacteria bacterium RIFCSPLOWO2_02_FULL_39_14</name>
    <dbReference type="NCBI Taxonomy" id="1802769"/>
    <lineage>
        <taxon>Bacteria</taxon>
        <taxon>Candidatus Zambryskiibacteriota</taxon>
    </lineage>
</organism>
<dbReference type="Gene3D" id="1.20.120.1220">
    <property type="match status" value="1"/>
</dbReference>
<evidence type="ECO:0000256" key="7">
    <source>
        <dbReference type="SAM" id="Phobius"/>
    </source>
</evidence>
<protein>
    <recommendedName>
        <fullName evidence="12">Prepilin peptidase</fullName>
    </recommendedName>
</protein>
<evidence type="ECO:0000259" key="9">
    <source>
        <dbReference type="Pfam" id="PF06750"/>
    </source>
</evidence>
<reference evidence="10 11" key="1">
    <citation type="journal article" date="2016" name="Nat. Commun.">
        <title>Thousands of microbial genomes shed light on interconnected biogeochemical processes in an aquifer system.</title>
        <authorList>
            <person name="Anantharaman K."/>
            <person name="Brown C.T."/>
            <person name="Hug L.A."/>
            <person name="Sharon I."/>
            <person name="Castelle C.J."/>
            <person name="Probst A.J."/>
            <person name="Thomas B.C."/>
            <person name="Singh A."/>
            <person name="Wilkins M.J."/>
            <person name="Karaoz U."/>
            <person name="Brodie E.L."/>
            <person name="Williams K.H."/>
            <person name="Hubbard S.S."/>
            <person name="Banfield J.F."/>
        </authorList>
    </citation>
    <scope>NUCLEOTIDE SEQUENCE [LARGE SCALE GENOMIC DNA]</scope>
</reference>
<dbReference type="AlphaFoldDB" id="A0A1G2UGY8"/>
<comment type="similarity">
    <text evidence="2">Belongs to the peptidase A24 family.</text>
</comment>
<proteinExistence type="inferred from homology"/>
<accession>A0A1G2UGY8</accession>
<dbReference type="InterPro" id="IPR000045">
    <property type="entry name" value="Prepilin_IV_endopep_pep"/>
</dbReference>
<evidence type="ECO:0000256" key="3">
    <source>
        <dbReference type="ARBA" id="ARBA00022475"/>
    </source>
</evidence>
<evidence type="ECO:0000313" key="11">
    <source>
        <dbReference type="Proteomes" id="UP000177096"/>
    </source>
</evidence>
<evidence type="ECO:0000256" key="2">
    <source>
        <dbReference type="ARBA" id="ARBA00005801"/>
    </source>
</evidence>
<dbReference type="GO" id="GO:0005886">
    <property type="term" value="C:plasma membrane"/>
    <property type="evidence" value="ECO:0007669"/>
    <property type="project" value="UniProtKB-SubCell"/>
</dbReference>
<evidence type="ECO:0008006" key="12">
    <source>
        <dbReference type="Google" id="ProtNLM"/>
    </source>
</evidence>
<dbReference type="Pfam" id="PF06750">
    <property type="entry name" value="A24_N_bact"/>
    <property type="match status" value="1"/>
</dbReference>
<dbReference type="InterPro" id="IPR050882">
    <property type="entry name" value="Prepilin_peptidase/N-MTase"/>
</dbReference>
<dbReference type="Proteomes" id="UP000177096">
    <property type="component" value="Unassembled WGS sequence"/>
</dbReference>
<feature type="domain" description="Prepilin type IV endopeptidase peptidase" evidence="8">
    <location>
        <begin position="107"/>
        <end position="208"/>
    </location>
</feature>
<name>A0A1G2UGY8_9BACT</name>
<keyword evidence="4 7" id="KW-0812">Transmembrane</keyword>
<evidence type="ECO:0000259" key="8">
    <source>
        <dbReference type="Pfam" id="PF01478"/>
    </source>
</evidence>
<dbReference type="InterPro" id="IPR010627">
    <property type="entry name" value="Prepilin_pept_A24_N"/>
</dbReference>
<sequence>MNYLFSFILGTIVGSFLNVVALRWDLPYQGSILSRFRGRSQCPHCGKKLSWTELVPILSFFILKAKCRECQASISYQYPLVELWTGLVFVFNYLLFGITLYSLLITLVFCIYIVITIYDFKYKIIPDSLVYFTILLTFMVRFISGGDLLDWLTGPIFFIFFGSIWFLSGGRAMGFGDAKLGLSVGLLLGALQGFSAMVLAFWIGAFISLLYIFLNNKGFI</sequence>
<evidence type="ECO:0000313" key="10">
    <source>
        <dbReference type="EMBL" id="OHB08460.1"/>
    </source>
</evidence>
<dbReference type="PANTHER" id="PTHR30487:SF0">
    <property type="entry name" value="PREPILIN LEADER PEPTIDASE_N-METHYLTRANSFERASE-RELATED"/>
    <property type="match status" value="1"/>
</dbReference>
<feature type="transmembrane region" description="Helical" evidence="7">
    <location>
        <begin position="180"/>
        <end position="213"/>
    </location>
</feature>
<keyword evidence="5 7" id="KW-1133">Transmembrane helix</keyword>
<feature type="domain" description="Prepilin peptidase A24 N-terminal" evidence="9">
    <location>
        <begin position="8"/>
        <end position="95"/>
    </location>
</feature>
<dbReference type="Pfam" id="PF01478">
    <property type="entry name" value="Peptidase_A24"/>
    <property type="match status" value="1"/>
</dbReference>
<dbReference type="GO" id="GO:0006465">
    <property type="term" value="P:signal peptide processing"/>
    <property type="evidence" value="ECO:0007669"/>
    <property type="project" value="TreeGrafter"/>
</dbReference>